<name>A0A835YR43_9STRA</name>
<feature type="compositionally biased region" description="Basic and acidic residues" evidence="1">
    <location>
        <begin position="22"/>
        <end position="33"/>
    </location>
</feature>
<feature type="compositionally biased region" description="Basic and acidic residues" evidence="1">
    <location>
        <begin position="1"/>
        <end position="13"/>
    </location>
</feature>
<keyword evidence="3" id="KW-1185">Reference proteome</keyword>
<dbReference type="EMBL" id="JAFCMP010000446">
    <property type="protein sequence ID" value="KAG5179654.1"/>
    <property type="molecule type" value="Genomic_DNA"/>
</dbReference>
<gene>
    <name evidence="2" type="ORF">JKP88DRAFT_326304</name>
</gene>
<feature type="region of interest" description="Disordered" evidence="1">
    <location>
        <begin position="1"/>
        <end position="54"/>
    </location>
</feature>
<organism evidence="2 3">
    <name type="scientific">Tribonema minus</name>
    <dbReference type="NCBI Taxonomy" id="303371"/>
    <lineage>
        <taxon>Eukaryota</taxon>
        <taxon>Sar</taxon>
        <taxon>Stramenopiles</taxon>
        <taxon>Ochrophyta</taxon>
        <taxon>PX clade</taxon>
        <taxon>Xanthophyceae</taxon>
        <taxon>Tribonematales</taxon>
        <taxon>Tribonemataceae</taxon>
        <taxon>Tribonema</taxon>
    </lineage>
</organism>
<dbReference type="AlphaFoldDB" id="A0A835YR43"/>
<proteinExistence type="predicted"/>
<evidence type="ECO:0000256" key="1">
    <source>
        <dbReference type="SAM" id="MobiDB-lite"/>
    </source>
</evidence>
<reference evidence="2" key="1">
    <citation type="submission" date="2021-02" db="EMBL/GenBank/DDBJ databases">
        <title>First Annotated Genome of the Yellow-green Alga Tribonema minus.</title>
        <authorList>
            <person name="Mahan K.M."/>
        </authorList>
    </citation>
    <scope>NUCLEOTIDE SEQUENCE</scope>
    <source>
        <strain evidence="2">UTEX B ZZ1240</strain>
    </source>
</reference>
<evidence type="ECO:0000313" key="2">
    <source>
        <dbReference type="EMBL" id="KAG5179654.1"/>
    </source>
</evidence>
<dbReference type="Proteomes" id="UP000664859">
    <property type="component" value="Unassembled WGS sequence"/>
</dbReference>
<evidence type="ECO:0000313" key="3">
    <source>
        <dbReference type="Proteomes" id="UP000664859"/>
    </source>
</evidence>
<protein>
    <submittedName>
        <fullName evidence="2">Uncharacterized protein</fullName>
    </submittedName>
</protein>
<comment type="caution">
    <text evidence="2">The sequence shown here is derived from an EMBL/GenBank/DDBJ whole genome shotgun (WGS) entry which is preliminary data.</text>
</comment>
<sequence length="291" mass="31637">MLGGAEGRDHPDADAAAAMQRDGARDSAEDGAGKRMRSKSPPPVAARSAAPSLPRAPYDARTALLEELSAHSGMLPMDFEPCEPLLYLDDSDSDVTITVPAPLPFAPYSACAAMLEELSGQPGTLPMDFEPCEPLLYDDSDNDVTVTVPLPCAAYSARAALLDELSGRPDMLPMDDTLPRQEHKYYRPLPNTLDCHGFMPAGLPGRALVRQYETMVVDVSRDRVPIPNSVSSHFVYQDWTRIEVEDIMRKKKQKDDESQGVPAAPEMRRMDVLECVAASIAPPLPPPSPLP</sequence>
<accession>A0A835YR43</accession>
<feature type="compositionally biased region" description="Low complexity" evidence="1">
    <location>
        <begin position="45"/>
        <end position="54"/>
    </location>
</feature>